<name>A0A7G9WBQ3_ALKCA</name>
<dbReference type="SUPFAM" id="SSF54523">
    <property type="entry name" value="Pili subunits"/>
    <property type="match status" value="1"/>
</dbReference>
<proteinExistence type="predicted"/>
<evidence type="ECO:0000313" key="3">
    <source>
        <dbReference type="Proteomes" id="UP000516160"/>
    </source>
</evidence>
<keyword evidence="3" id="KW-1185">Reference proteome</keyword>
<keyword evidence="1" id="KW-1133">Transmembrane helix</keyword>
<evidence type="ECO:0000256" key="1">
    <source>
        <dbReference type="SAM" id="Phobius"/>
    </source>
</evidence>
<dbReference type="InterPro" id="IPR045584">
    <property type="entry name" value="Pilin-like"/>
</dbReference>
<dbReference type="KEGG" id="acae:HYG86_15735"/>
<dbReference type="RefSeq" id="WP_213166509.1">
    <property type="nucleotide sequence ID" value="NZ_CP058559.1"/>
</dbReference>
<keyword evidence="1" id="KW-0812">Transmembrane</keyword>
<dbReference type="NCBIfam" id="TIGR02532">
    <property type="entry name" value="IV_pilin_GFxxxE"/>
    <property type="match status" value="1"/>
</dbReference>
<sequence length="159" mass="18469">MLNFLRNDRGITLIEVIISMVIMSIVMALAFSLYFFGLRSFSTSTSQADIQQEVRLVDEIIKKQLRNALELTIDSGSDYHELKLVNNKFYYNNNQSVSLKWVQNIIVNSNTNGNILIYEIITKENRFNMKNQLLLNNFTLDNPLSIQLTNQVLYYETTD</sequence>
<gene>
    <name evidence="2" type="ORF">HYG86_15735</name>
</gene>
<dbReference type="InterPro" id="IPR012902">
    <property type="entry name" value="N_methyl_site"/>
</dbReference>
<protein>
    <submittedName>
        <fullName evidence="2">Prepilin-type N-terminal cleavage/methylation domain-containing protein</fullName>
    </submittedName>
</protein>
<evidence type="ECO:0000313" key="2">
    <source>
        <dbReference type="EMBL" id="QNO16115.1"/>
    </source>
</evidence>
<dbReference type="PROSITE" id="PS00409">
    <property type="entry name" value="PROKAR_NTER_METHYL"/>
    <property type="match status" value="1"/>
</dbReference>
<accession>A0A7G9WBQ3</accession>
<dbReference type="AlphaFoldDB" id="A0A7G9WBQ3"/>
<keyword evidence="1" id="KW-0472">Membrane</keyword>
<dbReference type="EMBL" id="CP058559">
    <property type="protein sequence ID" value="QNO16115.1"/>
    <property type="molecule type" value="Genomic_DNA"/>
</dbReference>
<reference evidence="2 3" key="1">
    <citation type="submission" date="2020-07" db="EMBL/GenBank/DDBJ databases">
        <title>Alkalicella. sp. LB2 genome.</title>
        <authorList>
            <person name="Postec A."/>
            <person name="Quemeneur M."/>
        </authorList>
    </citation>
    <scope>NUCLEOTIDE SEQUENCE [LARGE SCALE GENOMIC DNA]</scope>
    <source>
        <strain evidence="2 3">LB2</strain>
    </source>
</reference>
<feature type="transmembrane region" description="Helical" evidence="1">
    <location>
        <begin position="12"/>
        <end position="36"/>
    </location>
</feature>
<organism evidence="2 3">
    <name type="scientific">Alkalicella caledoniensis</name>
    <dbReference type="NCBI Taxonomy" id="2731377"/>
    <lineage>
        <taxon>Bacteria</taxon>
        <taxon>Bacillati</taxon>
        <taxon>Bacillota</taxon>
        <taxon>Clostridia</taxon>
        <taxon>Eubacteriales</taxon>
        <taxon>Proteinivoracaceae</taxon>
        <taxon>Alkalicella</taxon>
    </lineage>
</organism>
<dbReference type="Pfam" id="PF07963">
    <property type="entry name" value="N_methyl"/>
    <property type="match status" value="1"/>
</dbReference>
<dbReference type="Proteomes" id="UP000516160">
    <property type="component" value="Chromosome"/>
</dbReference>